<organism evidence="8 9">
    <name type="scientific">Acidisoma cellulosilyticum</name>
    <dbReference type="NCBI Taxonomy" id="2802395"/>
    <lineage>
        <taxon>Bacteria</taxon>
        <taxon>Pseudomonadati</taxon>
        <taxon>Pseudomonadota</taxon>
        <taxon>Alphaproteobacteria</taxon>
        <taxon>Acetobacterales</taxon>
        <taxon>Acidocellaceae</taxon>
        <taxon>Acidisoma</taxon>
    </lineage>
</organism>
<dbReference type="Gene3D" id="3.50.50.60">
    <property type="entry name" value="FAD/NAD(P)-binding domain"/>
    <property type="match status" value="1"/>
</dbReference>
<dbReference type="GO" id="GO:0009851">
    <property type="term" value="P:auxin biosynthetic process"/>
    <property type="evidence" value="ECO:0007669"/>
    <property type="project" value="UniProtKB-KW"/>
</dbReference>
<reference evidence="8 9" key="1">
    <citation type="journal article" date="2021" name="Microorganisms">
        <title>Acidisoma silvae sp. nov. and Acidisomacellulosilytica sp. nov., Two Acidophilic Bacteria Isolated from Decaying Wood, Hydrolyzing Cellulose and Producing Poly-3-hydroxybutyrate.</title>
        <authorList>
            <person name="Mieszkin S."/>
            <person name="Pouder E."/>
            <person name="Uroz S."/>
            <person name="Simon-Colin C."/>
            <person name="Alain K."/>
        </authorList>
    </citation>
    <scope>NUCLEOTIDE SEQUENCE [LARGE SCALE GENOMIC DNA]</scope>
    <source>
        <strain evidence="8 9">HW T5.17</strain>
    </source>
</reference>
<dbReference type="PANTHER" id="PTHR10742">
    <property type="entry name" value="FLAVIN MONOAMINE OXIDASE"/>
    <property type="match status" value="1"/>
</dbReference>
<evidence type="ECO:0000256" key="5">
    <source>
        <dbReference type="ARBA" id="ARBA00023070"/>
    </source>
</evidence>
<keyword evidence="5" id="KW-0073">Auxin biosynthesis</keyword>
<dbReference type="PANTHER" id="PTHR10742:SF410">
    <property type="entry name" value="LYSINE-SPECIFIC HISTONE DEMETHYLASE 2"/>
    <property type="match status" value="1"/>
</dbReference>
<evidence type="ECO:0000256" key="3">
    <source>
        <dbReference type="ARBA" id="ARBA00012535"/>
    </source>
</evidence>
<dbReference type="InterPro" id="IPR002937">
    <property type="entry name" value="Amino_oxidase"/>
</dbReference>
<sequence>MTFVDVLIIGAGSAGLAAAASLRAAGKTTLVLEASARAGGRARTSRPDFLGGAWLDEGAAWLHMAEQNPLVDLAQARDVPLREAFGNPSRMFLGGREGSPADHAAYEAAESAWFARVFAHPKTPDLPLAEAIGPFRHENPFAPTIEAWEASLIEASDAKVLSLTDFCLNQLDGTNMMAPQGLGQLLLDMLTDSAGEIRLNCPATRIDWDGPRTRVETPQGVIEAGAVIVTVSVGVLAAGQIAFTPALPAPTAQAIADLPMGLLSKIVLRAAAGDRLGMTGPTQLFRCVEKLGDPFISFIAWPRDTDHVIGFCGGQTAWDLAGDPRAAFAFAREVWRDMLGSDADRIFAEGGITTDWATDPHHLGAYTYSRPGATTARATLAEPLAGGRLIFAGEACRTDGMAGTVGGAILDGRRAAAIILGSERNTDHR</sequence>
<comment type="similarity">
    <text evidence="2">Belongs to the tryptophan 2-monooxygenase family.</text>
</comment>
<dbReference type="EMBL" id="JAESVA010000002">
    <property type="protein sequence ID" value="MCB8879592.1"/>
    <property type="molecule type" value="Genomic_DNA"/>
</dbReference>
<dbReference type="InterPro" id="IPR036188">
    <property type="entry name" value="FAD/NAD-bd_sf"/>
</dbReference>
<dbReference type="EC" id="1.13.12.3" evidence="3"/>
<dbReference type="PRINTS" id="PR00420">
    <property type="entry name" value="RNGMNOXGNASE"/>
</dbReference>
<comment type="catalytic activity">
    <reaction evidence="6">
        <text>L-tryptophan + O2 = indole-3-acetamide + CO2 + H2O</text>
        <dbReference type="Rhea" id="RHEA:16165"/>
        <dbReference type="ChEBI" id="CHEBI:15377"/>
        <dbReference type="ChEBI" id="CHEBI:15379"/>
        <dbReference type="ChEBI" id="CHEBI:16031"/>
        <dbReference type="ChEBI" id="CHEBI:16526"/>
        <dbReference type="ChEBI" id="CHEBI:57912"/>
        <dbReference type="EC" id="1.13.12.3"/>
    </reaction>
</comment>
<accession>A0A963YYQ2</accession>
<feature type="domain" description="Amine oxidase" evidence="7">
    <location>
        <begin position="14"/>
        <end position="89"/>
    </location>
</feature>
<dbReference type="Pfam" id="PF01593">
    <property type="entry name" value="Amino_oxidase"/>
    <property type="match status" value="2"/>
</dbReference>
<dbReference type="AlphaFoldDB" id="A0A963YYQ2"/>
<name>A0A963YYQ2_9PROT</name>
<evidence type="ECO:0000313" key="8">
    <source>
        <dbReference type="EMBL" id="MCB8879592.1"/>
    </source>
</evidence>
<protein>
    <recommendedName>
        <fullName evidence="4">Tryptophan 2-monooxygenase</fullName>
        <ecNumber evidence="3">1.13.12.3</ecNumber>
    </recommendedName>
</protein>
<evidence type="ECO:0000259" key="7">
    <source>
        <dbReference type="Pfam" id="PF01593"/>
    </source>
</evidence>
<evidence type="ECO:0000256" key="4">
    <source>
        <dbReference type="ARBA" id="ARBA00017871"/>
    </source>
</evidence>
<comment type="pathway">
    <text evidence="1">Plant hormone metabolism; auxin biosynthesis.</text>
</comment>
<feature type="domain" description="Amine oxidase" evidence="7">
    <location>
        <begin position="154"/>
        <end position="420"/>
    </location>
</feature>
<evidence type="ECO:0000256" key="6">
    <source>
        <dbReference type="ARBA" id="ARBA00047321"/>
    </source>
</evidence>
<proteinExistence type="inferred from homology"/>
<keyword evidence="9" id="KW-1185">Reference proteome</keyword>
<evidence type="ECO:0000256" key="2">
    <source>
        <dbReference type="ARBA" id="ARBA00005833"/>
    </source>
</evidence>
<dbReference type="SUPFAM" id="SSF51905">
    <property type="entry name" value="FAD/NAD(P)-binding domain"/>
    <property type="match status" value="1"/>
</dbReference>
<dbReference type="RefSeq" id="WP_227306224.1">
    <property type="nucleotide sequence ID" value="NZ_JAESVA010000002.1"/>
</dbReference>
<evidence type="ECO:0000256" key="1">
    <source>
        <dbReference type="ARBA" id="ARBA00004814"/>
    </source>
</evidence>
<gene>
    <name evidence="8" type="ORF">ACELLULO517_05050</name>
</gene>
<dbReference type="Proteomes" id="UP000721844">
    <property type="component" value="Unassembled WGS sequence"/>
</dbReference>
<dbReference type="GO" id="GO:0050361">
    <property type="term" value="F:tryptophan 2-monooxygenase activity"/>
    <property type="evidence" value="ECO:0007669"/>
    <property type="project" value="UniProtKB-EC"/>
</dbReference>
<dbReference type="InterPro" id="IPR050281">
    <property type="entry name" value="Flavin_monoamine_oxidase"/>
</dbReference>
<comment type="caution">
    <text evidence="8">The sequence shown here is derived from an EMBL/GenBank/DDBJ whole genome shotgun (WGS) entry which is preliminary data.</text>
</comment>
<evidence type="ECO:0000313" key="9">
    <source>
        <dbReference type="Proteomes" id="UP000721844"/>
    </source>
</evidence>
<dbReference type="SUPFAM" id="SSF54373">
    <property type="entry name" value="FAD-linked reductases, C-terminal domain"/>
    <property type="match status" value="1"/>
</dbReference>